<dbReference type="EMBL" id="UINC01095102">
    <property type="protein sequence ID" value="SVC50912.1"/>
    <property type="molecule type" value="Genomic_DNA"/>
</dbReference>
<protein>
    <submittedName>
        <fullName evidence="1">Uncharacterized protein</fullName>
    </submittedName>
</protein>
<proteinExistence type="predicted"/>
<dbReference type="AlphaFoldDB" id="A0A382MTT6"/>
<sequence length="30" mass="3557">MMPWRYRGPEVLVVDFVVEVLPIPAIGFYY</sequence>
<gene>
    <name evidence="1" type="ORF">METZ01_LOCUS303766</name>
</gene>
<accession>A0A382MTT6</accession>
<name>A0A382MTT6_9ZZZZ</name>
<reference evidence="1" key="1">
    <citation type="submission" date="2018-05" db="EMBL/GenBank/DDBJ databases">
        <authorList>
            <person name="Lanie J.A."/>
            <person name="Ng W.-L."/>
            <person name="Kazmierczak K.M."/>
            <person name="Andrzejewski T.M."/>
            <person name="Davidsen T.M."/>
            <person name="Wayne K.J."/>
            <person name="Tettelin H."/>
            <person name="Glass J.I."/>
            <person name="Rusch D."/>
            <person name="Podicherti R."/>
            <person name="Tsui H.-C.T."/>
            <person name="Winkler M.E."/>
        </authorList>
    </citation>
    <scope>NUCLEOTIDE SEQUENCE</scope>
</reference>
<evidence type="ECO:0000313" key="1">
    <source>
        <dbReference type="EMBL" id="SVC50912.1"/>
    </source>
</evidence>
<organism evidence="1">
    <name type="scientific">marine metagenome</name>
    <dbReference type="NCBI Taxonomy" id="408172"/>
    <lineage>
        <taxon>unclassified sequences</taxon>
        <taxon>metagenomes</taxon>
        <taxon>ecological metagenomes</taxon>
    </lineage>
</organism>